<comment type="caution">
    <text evidence="3">The sequence shown here is derived from an EMBL/GenBank/DDBJ whole genome shotgun (WGS) entry which is preliminary data.</text>
</comment>
<dbReference type="InterPro" id="IPR014059">
    <property type="entry name" value="TraI/TrwC_relax"/>
</dbReference>
<evidence type="ECO:0000256" key="1">
    <source>
        <dbReference type="SAM" id="MobiDB-lite"/>
    </source>
</evidence>
<keyword evidence="4" id="KW-1185">Reference proteome</keyword>
<dbReference type="Gene3D" id="2.30.30.940">
    <property type="match status" value="1"/>
</dbReference>
<dbReference type="CDD" id="cd18809">
    <property type="entry name" value="SF1_C_RecD"/>
    <property type="match status" value="1"/>
</dbReference>
<organism evidence="3 4">
    <name type="scientific">Pseudoduganella lurida</name>
    <dbReference type="NCBI Taxonomy" id="1036180"/>
    <lineage>
        <taxon>Bacteria</taxon>
        <taxon>Pseudomonadati</taxon>
        <taxon>Pseudomonadota</taxon>
        <taxon>Betaproteobacteria</taxon>
        <taxon>Burkholderiales</taxon>
        <taxon>Oxalobacteraceae</taxon>
        <taxon>Telluria group</taxon>
        <taxon>Pseudoduganella</taxon>
    </lineage>
</organism>
<feature type="region of interest" description="Disordered" evidence="1">
    <location>
        <begin position="935"/>
        <end position="960"/>
    </location>
</feature>
<dbReference type="Pfam" id="PF08751">
    <property type="entry name" value="TrwC"/>
    <property type="match status" value="1"/>
</dbReference>
<evidence type="ECO:0000313" key="3">
    <source>
        <dbReference type="EMBL" id="TWI69303.1"/>
    </source>
</evidence>
<feature type="domain" description="TrwC relaxase" evidence="2">
    <location>
        <begin position="12"/>
        <end position="290"/>
    </location>
</feature>
<proteinExistence type="predicted"/>
<dbReference type="Proteomes" id="UP000318431">
    <property type="component" value="Unassembled WGS sequence"/>
</dbReference>
<dbReference type="AlphaFoldDB" id="A0A562RK50"/>
<name>A0A562RK50_9BURK</name>
<dbReference type="NCBIfam" id="NF041492">
    <property type="entry name" value="MobF"/>
    <property type="match status" value="1"/>
</dbReference>
<sequence length="960" mass="104480">MISMSNLKSVASAASYYADDNYYTQDQNAARSAWQGEGAAALGLAGEVAPEQFVAVLSGQVGDQALGRIIGRDATTGELVRDHRPGYDVTLSAPKSVSLLAEVADRSEVRAAHEAAVDKVLAYIEKNLTAMRVTEAGQTREEQTGKLVVARFHHTVSRALDPQTHTHLVIANATMGGDGVWRSLDNSSLYRSQKLLGAIYDSELAANLRALGYRIEAGPKGSWEIAGFSREQIEHFSQRARAIEDRLERFGLTRDTATAAQREDAALRTRPAKPAFSHETLRDEWLERASGIGIDFNRIEVQREMQARHPIDPAYSVDMAAASVAFALEHISERESVMSDAHLTRTALAHAAHVAPWAGVTLDRVQEAVVAALDRGQALRTAPGDITTPVAMDRERHMLSLADRGKSAVEPIARAEAVAAAIDRFELKKSIEIGQAFALTAGQEDAAVLALTSADRIVALQGYAGTGKTTMLQMVNEVARESGYEVLGVSPSAEGARTLEEESGIRSSTVAAFQLALVQEQRIANKPHPLDITGAIDLAGSDIRTIRIQLPNAPDGRSKAPAQTRNLQLWVLDEASLAGQRQVSELMEAADRTGARLILVGDRLQLNAVESGKPFELLLKHGVAQTEMTSISRQQVQDLRDAVAAAVERDNVTALGHLQSRIVDMPSKPALFEQIVADLVGLSGEARANSLLLVPLNKDREVINKMVRGELQNQGIIASSEKSFATLVRVDHTEAQRRFSAYFEPGMVLRFNRDYRQMGVQRGDYVTVRSIDSASQTAIVLTPNGRSVKWHADQQVRVESYTAQERNIGVGDEIRFTRNNKELDVQNGTPGTVTGFDGDRMVVAVGTRSVTLDPAQRSHSHWDYAYAMTVYAAQGRTTGRANFLITRDSRGAMGERSFYVGITRPRTDLRIYTDSTERTIKLIQQVQAKSSALEGMAPAAERSGAKGQGRGHGRSDGMEM</sequence>
<accession>A0A562RK50</accession>
<dbReference type="SUPFAM" id="SSF55464">
    <property type="entry name" value="Origin of replication-binding domain, RBD-like"/>
    <property type="match status" value="1"/>
</dbReference>
<reference evidence="3 4" key="1">
    <citation type="journal article" date="2015" name="Stand. Genomic Sci.">
        <title>Genomic Encyclopedia of Bacterial and Archaeal Type Strains, Phase III: the genomes of soil and plant-associated and newly described type strains.</title>
        <authorList>
            <person name="Whitman W.B."/>
            <person name="Woyke T."/>
            <person name="Klenk H.P."/>
            <person name="Zhou Y."/>
            <person name="Lilburn T.G."/>
            <person name="Beck B.J."/>
            <person name="De Vos P."/>
            <person name="Vandamme P."/>
            <person name="Eisen J.A."/>
            <person name="Garrity G."/>
            <person name="Hugenholtz P."/>
            <person name="Kyrpides N.C."/>
        </authorList>
    </citation>
    <scope>NUCLEOTIDE SEQUENCE [LARGE SCALE GENOMIC DNA]</scope>
    <source>
        <strain evidence="3 4">CGMCC 1.10822</strain>
    </source>
</reference>
<protein>
    <submittedName>
        <fullName evidence="3">Conjugative relaxase-like TrwC/TraI family protein</fullName>
    </submittedName>
</protein>
<dbReference type="InterPro" id="IPR014862">
    <property type="entry name" value="TrwC"/>
</dbReference>
<dbReference type="InterPro" id="IPR027417">
    <property type="entry name" value="P-loop_NTPase"/>
</dbReference>
<dbReference type="EMBL" id="VLLB01000001">
    <property type="protein sequence ID" value="TWI69303.1"/>
    <property type="molecule type" value="Genomic_DNA"/>
</dbReference>
<dbReference type="Pfam" id="PF13604">
    <property type="entry name" value="AAA_30"/>
    <property type="match status" value="1"/>
</dbReference>
<evidence type="ECO:0000313" key="4">
    <source>
        <dbReference type="Proteomes" id="UP000318431"/>
    </source>
</evidence>
<dbReference type="SUPFAM" id="SSF52540">
    <property type="entry name" value="P-loop containing nucleoside triphosphate hydrolases"/>
    <property type="match status" value="2"/>
</dbReference>
<dbReference type="NCBIfam" id="TIGR02686">
    <property type="entry name" value="relax_trwC"/>
    <property type="match status" value="1"/>
</dbReference>
<dbReference type="Gene3D" id="3.40.50.300">
    <property type="entry name" value="P-loop containing nucleotide triphosphate hydrolases"/>
    <property type="match status" value="1"/>
</dbReference>
<evidence type="ECO:0000259" key="2">
    <source>
        <dbReference type="Pfam" id="PF08751"/>
    </source>
</evidence>
<gene>
    <name evidence="3" type="ORF">IP91_00370</name>
</gene>